<keyword evidence="1" id="KW-0732">Signal</keyword>
<proteinExistence type="predicted"/>
<comment type="caution">
    <text evidence="2">The sequence shown here is derived from an EMBL/GenBank/DDBJ whole genome shotgun (WGS) entry which is preliminary data.</text>
</comment>
<reference evidence="2 3" key="1">
    <citation type="submission" date="2018-09" db="EMBL/GenBank/DDBJ databases">
        <authorList>
            <person name="Livingstone P.G."/>
            <person name="Whitworth D.E."/>
        </authorList>
    </citation>
    <scope>NUCLEOTIDE SEQUENCE [LARGE SCALE GENOMIC DNA]</scope>
    <source>
        <strain evidence="2 3">CA031B</strain>
    </source>
</reference>
<evidence type="ECO:0008006" key="4">
    <source>
        <dbReference type="Google" id="ProtNLM"/>
    </source>
</evidence>
<evidence type="ECO:0000313" key="3">
    <source>
        <dbReference type="Proteomes" id="UP000278907"/>
    </source>
</evidence>
<sequence>MKRFLLSAATTLGLTLAGAPAQAQSPGPFSPFVPLELRVNFQPASAPVPAGFVADSGQVYGNRGNGFTYGWNQDNTANTRDRNNPNVPSQAYDTLIRTQNGANFTWELAVPNGYYEVRLVAGDPDFTDSEFAFSVEYYGDVLRGTPSADQHFFEAVKLVDVKDGRLTVSSSSPAVNNKLAFLEVKRKFGIDINFQPASNPPLENYGYLPDNGLIYGARQFGFTYGWNVDNTANMVDAGHDVDIVAQRHARLQQGGERVWEIAVPNGVYEVSMLAGEPFNYVGAYRIQAEDTVVLSGLPTGYGYTTGLARVAVSDGRLTVKSAPGAANNKLNAVFIRQL</sequence>
<keyword evidence="3" id="KW-1185">Reference proteome</keyword>
<protein>
    <recommendedName>
        <fullName evidence="4">Malectin domain-containing protein</fullName>
    </recommendedName>
</protein>
<dbReference type="Proteomes" id="UP000278907">
    <property type="component" value="Unassembled WGS sequence"/>
</dbReference>
<gene>
    <name evidence="2" type="ORF">D7Y13_35450</name>
</gene>
<dbReference type="RefSeq" id="WP_120537738.1">
    <property type="nucleotide sequence ID" value="NZ_RAWI01000441.1"/>
</dbReference>
<dbReference type="EMBL" id="RAWI01000441">
    <property type="protein sequence ID" value="RKH92782.1"/>
    <property type="molecule type" value="Genomic_DNA"/>
</dbReference>
<accession>A0ABX9Q6U1</accession>
<dbReference type="Gene3D" id="2.60.120.430">
    <property type="entry name" value="Galactose-binding lectin"/>
    <property type="match status" value="2"/>
</dbReference>
<evidence type="ECO:0000313" key="2">
    <source>
        <dbReference type="EMBL" id="RKH92782.1"/>
    </source>
</evidence>
<name>A0ABX9Q6U1_9BACT</name>
<feature type="chain" id="PRO_5045973890" description="Malectin domain-containing protein" evidence="1">
    <location>
        <begin position="24"/>
        <end position="338"/>
    </location>
</feature>
<evidence type="ECO:0000256" key="1">
    <source>
        <dbReference type="SAM" id="SignalP"/>
    </source>
</evidence>
<dbReference type="InterPro" id="IPR008979">
    <property type="entry name" value="Galactose-bd-like_sf"/>
</dbReference>
<organism evidence="2 3">
    <name type="scientific">Corallococcus praedator</name>
    <dbReference type="NCBI Taxonomy" id="2316724"/>
    <lineage>
        <taxon>Bacteria</taxon>
        <taxon>Pseudomonadati</taxon>
        <taxon>Myxococcota</taxon>
        <taxon>Myxococcia</taxon>
        <taxon>Myxococcales</taxon>
        <taxon>Cystobacterineae</taxon>
        <taxon>Myxococcaceae</taxon>
        <taxon>Corallococcus</taxon>
    </lineage>
</organism>
<dbReference type="SUPFAM" id="SSF49785">
    <property type="entry name" value="Galactose-binding domain-like"/>
    <property type="match status" value="2"/>
</dbReference>
<feature type="signal peptide" evidence="1">
    <location>
        <begin position="1"/>
        <end position="23"/>
    </location>
</feature>